<accession>A0A370GPH0</accession>
<dbReference type="InterPro" id="IPR019268">
    <property type="entry name" value="DUF2278"/>
</dbReference>
<comment type="caution">
    <text evidence="1">The sequence shown here is derived from an EMBL/GenBank/DDBJ whole genome shotgun (WGS) entry which is preliminary data.</text>
</comment>
<reference evidence="1 2" key="1">
    <citation type="submission" date="2018-07" db="EMBL/GenBank/DDBJ databases">
        <title>Genomic Encyclopedia of Type Strains, Phase IV (KMG-IV): sequencing the most valuable type-strain genomes for metagenomic binning, comparative biology and taxonomic classification.</title>
        <authorList>
            <person name="Goeker M."/>
        </authorList>
    </citation>
    <scope>NUCLEOTIDE SEQUENCE [LARGE SCALE GENOMIC DNA]</scope>
    <source>
        <strain evidence="1 2">DSM 25281</strain>
    </source>
</reference>
<gene>
    <name evidence="1" type="ORF">DFR59_102205</name>
</gene>
<dbReference type="RefSeq" id="WP_114744423.1">
    <property type="nucleotide sequence ID" value="NZ_QQAY01000002.1"/>
</dbReference>
<evidence type="ECO:0000313" key="2">
    <source>
        <dbReference type="Proteomes" id="UP000255326"/>
    </source>
</evidence>
<dbReference type="Pfam" id="PF10042">
    <property type="entry name" value="DUF2278"/>
    <property type="match status" value="1"/>
</dbReference>
<protein>
    <submittedName>
        <fullName evidence="1">Uncharacterized protein YukJ</fullName>
    </submittedName>
</protein>
<dbReference type="Proteomes" id="UP000255326">
    <property type="component" value="Unassembled WGS sequence"/>
</dbReference>
<proteinExistence type="predicted"/>
<name>A0A370GPH0_9BACI</name>
<keyword evidence="2" id="KW-1185">Reference proteome</keyword>
<organism evidence="1 2">
    <name type="scientific">Falsibacillus pallidus</name>
    <dbReference type="NCBI Taxonomy" id="493781"/>
    <lineage>
        <taxon>Bacteria</taxon>
        <taxon>Bacillati</taxon>
        <taxon>Bacillota</taxon>
        <taxon>Bacilli</taxon>
        <taxon>Bacillales</taxon>
        <taxon>Bacillaceae</taxon>
        <taxon>Falsibacillus</taxon>
    </lineage>
</organism>
<dbReference type="OrthoDB" id="291334at2"/>
<evidence type="ECO:0000313" key="1">
    <source>
        <dbReference type="EMBL" id="RDI45577.1"/>
    </source>
</evidence>
<dbReference type="EMBL" id="QQAY01000002">
    <property type="protein sequence ID" value="RDI45577.1"/>
    <property type="molecule type" value="Genomic_DNA"/>
</dbReference>
<sequence>MSLYNYGVLKGIPVRALPGSDKSPHYQILVHGENGNPYRIAVNIKSQGYPSDVLYYVDEEVDMEKTKELMNLPYGFTHIRDNEPPIGIDFIRGNWFDPSKMTALPPEVDGPNNDLNDQINHYLNEAFQQDAIIYAFGAKWGPEKKVDGYFGFVPGQGIHDIHMNQGNEGRWERDNGIYQDGGLLLQFKDKWVSIFLAFQSQSWCTDDLGNPLKPVEECSHMEAGSKVAKE</sequence>
<dbReference type="AlphaFoldDB" id="A0A370GPH0"/>